<evidence type="ECO:0000313" key="1">
    <source>
        <dbReference type="EMBL" id="PNF25843.1"/>
    </source>
</evidence>
<sequence>MERFNLKKLNEVEGKEQYPVEISNRFVALENLDTKVGVDKAWETIRENIKISAKESLGYYELKKHKPWFDEGCSKLLDESKQAKLQWLQDPSKMNGDNLNNIRHEMSSHFWNKKREYLKDKIDELAMNSKNKNIRDQYRGINDYKRGYQPSNNLVKDENGDLFADSHNILSRWKDYFPQLLNVHRASVVRQIEMHTIEQLIPNPSPFEVLKN</sequence>
<gene>
    <name evidence="1" type="ORF">B7P43_G11138</name>
</gene>
<protein>
    <submittedName>
        <fullName evidence="1">Uncharacterized protein</fullName>
    </submittedName>
</protein>
<evidence type="ECO:0000313" key="2">
    <source>
        <dbReference type="Proteomes" id="UP000235965"/>
    </source>
</evidence>
<organism evidence="1 2">
    <name type="scientific">Cryptotermes secundus</name>
    <dbReference type="NCBI Taxonomy" id="105785"/>
    <lineage>
        <taxon>Eukaryota</taxon>
        <taxon>Metazoa</taxon>
        <taxon>Ecdysozoa</taxon>
        <taxon>Arthropoda</taxon>
        <taxon>Hexapoda</taxon>
        <taxon>Insecta</taxon>
        <taxon>Pterygota</taxon>
        <taxon>Neoptera</taxon>
        <taxon>Polyneoptera</taxon>
        <taxon>Dictyoptera</taxon>
        <taxon>Blattodea</taxon>
        <taxon>Blattoidea</taxon>
        <taxon>Termitoidae</taxon>
        <taxon>Kalotermitidae</taxon>
        <taxon>Cryptotermitinae</taxon>
        <taxon>Cryptotermes</taxon>
    </lineage>
</organism>
<dbReference type="Proteomes" id="UP000235965">
    <property type="component" value="Unassembled WGS sequence"/>
</dbReference>
<reference evidence="1 2" key="1">
    <citation type="submission" date="2017-12" db="EMBL/GenBank/DDBJ databases">
        <title>Hemimetabolous genomes reveal molecular basis of termite eusociality.</title>
        <authorList>
            <person name="Harrison M.C."/>
            <person name="Jongepier E."/>
            <person name="Robertson H.M."/>
            <person name="Arning N."/>
            <person name="Bitard-Feildel T."/>
            <person name="Chao H."/>
            <person name="Childers C.P."/>
            <person name="Dinh H."/>
            <person name="Doddapaneni H."/>
            <person name="Dugan S."/>
            <person name="Gowin J."/>
            <person name="Greiner C."/>
            <person name="Han Y."/>
            <person name="Hu H."/>
            <person name="Hughes D.S.T."/>
            <person name="Huylmans A.-K."/>
            <person name="Kemena C."/>
            <person name="Kremer L.P.M."/>
            <person name="Lee S.L."/>
            <person name="Lopez-Ezquerra A."/>
            <person name="Mallet L."/>
            <person name="Monroy-Kuhn J.M."/>
            <person name="Moser A."/>
            <person name="Murali S.C."/>
            <person name="Muzny D.M."/>
            <person name="Otani S."/>
            <person name="Piulachs M.-D."/>
            <person name="Poelchau M."/>
            <person name="Qu J."/>
            <person name="Schaub F."/>
            <person name="Wada-Katsumata A."/>
            <person name="Worley K.C."/>
            <person name="Xie Q."/>
            <person name="Ylla G."/>
            <person name="Poulsen M."/>
            <person name="Gibbs R.A."/>
            <person name="Schal C."/>
            <person name="Richards S."/>
            <person name="Belles X."/>
            <person name="Korb J."/>
            <person name="Bornberg-Bauer E."/>
        </authorList>
    </citation>
    <scope>NUCLEOTIDE SEQUENCE [LARGE SCALE GENOMIC DNA]</scope>
    <source>
        <tissue evidence="1">Whole body</tissue>
    </source>
</reference>
<comment type="caution">
    <text evidence="1">The sequence shown here is derived from an EMBL/GenBank/DDBJ whole genome shotgun (WGS) entry which is preliminary data.</text>
</comment>
<dbReference type="InParanoid" id="A0A2J7QB83"/>
<accession>A0A2J7QB83</accession>
<proteinExistence type="predicted"/>
<name>A0A2J7QB83_9NEOP</name>
<dbReference type="AlphaFoldDB" id="A0A2J7QB83"/>
<keyword evidence="2" id="KW-1185">Reference proteome</keyword>
<dbReference type="EMBL" id="NEVH01016301">
    <property type="protein sequence ID" value="PNF25843.1"/>
    <property type="molecule type" value="Genomic_DNA"/>
</dbReference>